<dbReference type="GO" id="GO:0045109">
    <property type="term" value="P:intermediate filament organization"/>
    <property type="evidence" value="ECO:0007669"/>
    <property type="project" value="TreeGrafter"/>
</dbReference>
<dbReference type="AlphaFoldDB" id="A0AAV6G8D0"/>
<dbReference type="SUPFAM" id="SSF64593">
    <property type="entry name" value="Intermediate filament protein, coiled coil region"/>
    <property type="match status" value="2"/>
</dbReference>
<dbReference type="PANTHER" id="PTHR45652:SF11">
    <property type="entry name" value="NOTOCHORD GRANULAR SURFACE"/>
    <property type="match status" value="1"/>
</dbReference>
<keyword evidence="1" id="KW-0403">Intermediate filament</keyword>
<dbReference type="GO" id="GO:0005737">
    <property type="term" value="C:cytoplasm"/>
    <property type="evidence" value="ECO:0007669"/>
    <property type="project" value="TreeGrafter"/>
</dbReference>
<dbReference type="InterPro" id="IPR050405">
    <property type="entry name" value="Intermediate_filament"/>
</dbReference>
<reference evidence="6" key="1">
    <citation type="submission" date="2020-10" db="EMBL/GenBank/DDBJ databases">
        <title>Chromosome-scale genome assembly of the Allis shad, Alosa alosa.</title>
        <authorList>
            <person name="Margot Z."/>
            <person name="Christophe K."/>
            <person name="Cabau C."/>
            <person name="Louis A."/>
            <person name="Berthelot C."/>
            <person name="Parey E."/>
            <person name="Roest Crollius H."/>
            <person name="Montfort J."/>
            <person name="Robinson-Rechavi M."/>
            <person name="Bucao C."/>
            <person name="Bouchez O."/>
            <person name="Gislard M."/>
            <person name="Lluch J."/>
            <person name="Milhes M."/>
            <person name="Lampietro C."/>
            <person name="Lopez Roques C."/>
            <person name="Donnadieu C."/>
            <person name="Braasch I."/>
            <person name="Desvignes T."/>
            <person name="Postlethwait J."/>
            <person name="Bobe J."/>
            <person name="Guiguen Y."/>
        </authorList>
    </citation>
    <scope>NUCLEOTIDE SEQUENCE</scope>
    <source>
        <strain evidence="6">M-15738</strain>
        <tissue evidence="6">Blood</tissue>
    </source>
</reference>
<protein>
    <recommendedName>
        <fullName evidence="5">IF rod domain-containing protein</fullName>
    </recommendedName>
</protein>
<evidence type="ECO:0000256" key="4">
    <source>
        <dbReference type="SAM" id="MobiDB-lite"/>
    </source>
</evidence>
<dbReference type="GO" id="GO:0005882">
    <property type="term" value="C:intermediate filament"/>
    <property type="evidence" value="ECO:0007669"/>
    <property type="project" value="UniProtKB-KW"/>
</dbReference>
<evidence type="ECO:0000256" key="3">
    <source>
        <dbReference type="SAM" id="Coils"/>
    </source>
</evidence>
<feature type="compositionally biased region" description="Basic and acidic residues" evidence="4">
    <location>
        <begin position="66"/>
        <end position="76"/>
    </location>
</feature>
<evidence type="ECO:0000256" key="1">
    <source>
        <dbReference type="ARBA" id="ARBA00022754"/>
    </source>
</evidence>
<dbReference type="PROSITE" id="PS51842">
    <property type="entry name" value="IF_ROD_2"/>
    <property type="match status" value="1"/>
</dbReference>
<dbReference type="Proteomes" id="UP000823561">
    <property type="component" value="Chromosome 13"/>
</dbReference>
<dbReference type="SMART" id="SM01391">
    <property type="entry name" value="Filament"/>
    <property type="match status" value="1"/>
</dbReference>
<dbReference type="PANTHER" id="PTHR45652">
    <property type="entry name" value="GLIAL FIBRILLARY ACIDIC PROTEIN"/>
    <property type="match status" value="1"/>
</dbReference>
<dbReference type="GO" id="GO:0005200">
    <property type="term" value="F:structural constituent of cytoskeleton"/>
    <property type="evidence" value="ECO:0007669"/>
    <property type="project" value="TreeGrafter"/>
</dbReference>
<feature type="coiled-coil region" evidence="3">
    <location>
        <begin position="204"/>
        <end position="343"/>
    </location>
</feature>
<dbReference type="Gene3D" id="1.20.5.1160">
    <property type="entry name" value="Vasodilator-stimulated phosphoprotein"/>
    <property type="match status" value="1"/>
</dbReference>
<organism evidence="6 7">
    <name type="scientific">Alosa alosa</name>
    <name type="common">allis shad</name>
    <dbReference type="NCBI Taxonomy" id="278164"/>
    <lineage>
        <taxon>Eukaryota</taxon>
        <taxon>Metazoa</taxon>
        <taxon>Chordata</taxon>
        <taxon>Craniata</taxon>
        <taxon>Vertebrata</taxon>
        <taxon>Euteleostomi</taxon>
        <taxon>Actinopterygii</taxon>
        <taxon>Neopterygii</taxon>
        <taxon>Teleostei</taxon>
        <taxon>Clupei</taxon>
        <taxon>Clupeiformes</taxon>
        <taxon>Clupeoidei</taxon>
        <taxon>Clupeidae</taxon>
        <taxon>Alosa</taxon>
    </lineage>
</organism>
<evidence type="ECO:0000259" key="5">
    <source>
        <dbReference type="PROSITE" id="PS51842"/>
    </source>
</evidence>
<accession>A0AAV6G8D0</accession>
<dbReference type="Pfam" id="PF00038">
    <property type="entry name" value="Filament"/>
    <property type="match status" value="1"/>
</dbReference>
<evidence type="ECO:0000256" key="2">
    <source>
        <dbReference type="ARBA" id="ARBA00023054"/>
    </source>
</evidence>
<evidence type="ECO:0000313" key="7">
    <source>
        <dbReference type="Proteomes" id="UP000823561"/>
    </source>
</evidence>
<keyword evidence="2 3" id="KW-0175">Coiled coil</keyword>
<dbReference type="EMBL" id="JADWDJ010000013">
    <property type="protein sequence ID" value="KAG5271215.1"/>
    <property type="molecule type" value="Genomic_DNA"/>
</dbReference>
<feature type="compositionally biased region" description="Low complexity" evidence="4">
    <location>
        <begin position="131"/>
        <end position="145"/>
    </location>
</feature>
<name>A0AAV6G8D0_9TELE</name>
<dbReference type="InterPro" id="IPR039008">
    <property type="entry name" value="IF_rod_dom"/>
</dbReference>
<sequence>MAPDAWRCFSPSISRRAPGRRLCGVTGAVVLRFDIPEVLGHAQGWVTARGIRRVLRELSSSKATTSRRETHRERKLQSSGHTAAKMSHSPERISSYRRHFEEYTTSSSSSSTALQVRVSSPSPSRRDARQQRAASYSRSATASAANGMAMGRRAVSSSRRPLMASSASMGTACVGASGEAIDLDAAAAENQEFLSTRTGQRKEMVGLNDRLAAYIEKVRSLEQQNKLLETEIEALQNRFLKPTGLRMLYEEQLKELRKLADQMRMQRDLAVAAKDAMAGQLEMMKARYEEAVELRKKVEMDIEDFRPDVDAATSARIALEKQLDNLEVEIDFLKRVQKEEIEDLMKQIYAAHATAQDAFALPDLSAALKQIQNEYDTIAANNLQKMDSWYNSKFDDLNNKSTKHVNRIRGAREEISTAKKDIQDRERDLDGLKTKNDALEAQILEAQERHKKELEALQARIEALQLELKSTKGKIAQLLMEYQDLLNVKMSLEIEITTYRKLIEGEDMRITSIVQGMMGMSAISAGMSGAGAMGAGIGAGMGAGAGARMGAGSEMEAEAAVKVVAGMAAQLGMAASALADRSSEAGNGNGSLGAGLGNGIHGKTITTYSEEQAVEVTERKTVLIS</sequence>
<evidence type="ECO:0000313" key="6">
    <source>
        <dbReference type="EMBL" id="KAG5271215.1"/>
    </source>
</evidence>
<proteinExistence type="predicted"/>
<gene>
    <name evidence="6" type="ORF">AALO_G00177190</name>
</gene>
<dbReference type="Gene3D" id="1.20.5.170">
    <property type="match status" value="1"/>
</dbReference>
<feature type="coiled-coil region" evidence="3">
    <location>
        <begin position="408"/>
        <end position="495"/>
    </location>
</feature>
<feature type="domain" description="IF rod" evidence="5">
    <location>
        <begin position="200"/>
        <end position="510"/>
    </location>
</feature>
<keyword evidence="7" id="KW-1185">Reference proteome</keyword>
<dbReference type="FunFam" id="1.20.5.1160:FF:000001">
    <property type="entry name" value="Keratin type II"/>
    <property type="match status" value="1"/>
</dbReference>
<dbReference type="Gene3D" id="1.20.5.500">
    <property type="entry name" value="Single helix bin"/>
    <property type="match status" value="1"/>
</dbReference>
<feature type="region of interest" description="Disordered" evidence="4">
    <location>
        <begin position="60"/>
        <end position="162"/>
    </location>
</feature>
<comment type="caution">
    <text evidence="6">The sequence shown here is derived from an EMBL/GenBank/DDBJ whole genome shotgun (WGS) entry which is preliminary data.</text>
</comment>